<dbReference type="RefSeq" id="WP_176801341.1">
    <property type="nucleotide sequence ID" value="NZ_FNGV01000002.1"/>
</dbReference>
<evidence type="ECO:0000313" key="2">
    <source>
        <dbReference type="Proteomes" id="UP000199440"/>
    </source>
</evidence>
<proteinExistence type="predicted"/>
<name>A0A1G9LIB7_9FLAO</name>
<dbReference type="AlphaFoldDB" id="A0A1G9LIB7"/>
<organism evidence="1 2">
    <name type="scientific">Kriegella aquimaris</name>
    <dbReference type="NCBI Taxonomy" id="192904"/>
    <lineage>
        <taxon>Bacteria</taxon>
        <taxon>Pseudomonadati</taxon>
        <taxon>Bacteroidota</taxon>
        <taxon>Flavobacteriia</taxon>
        <taxon>Flavobacteriales</taxon>
        <taxon>Flavobacteriaceae</taxon>
        <taxon>Kriegella</taxon>
    </lineage>
</organism>
<protein>
    <submittedName>
        <fullName evidence="1">Uncharacterized protein</fullName>
    </submittedName>
</protein>
<accession>A0A1G9LIB7</accession>
<sequence>MNSLKKLFAATKHFGALDQPNYITSTNAKIFEETELAYLEKEERNLFLVVRVLKS</sequence>
<reference evidence="1 2" key="1">
    <citation type="submission" date="2016-10" db="EMBL/GenBank/DDBJ databases">
        <authorList>
            <person name="de Groot N.N."/>
        </authorList>
    </citation>
    <scope>NUCLEOTIDE SEQUENCE [LARGE SCALE GENOMIC DNA]</scope>
    <source>
        <strain evidence="1 2">DSM 19886</strain>
    </source>
</reference>
<dbReference type="Proteomes" id="UP000199440">
    <property type="component" value="Unassembled WGS sequence"/>
</dbReference>
<keyword evidence="2" id="KW-1185">Reference proteome</keyword>
<dbReference type="EMBL" id="FNGV01000002">
    <property type="protein sequence ID" value="SDL61646.1"/>
    <property type="molecule type" value="Genomic_DNA"/>
</dbReference>
<dbReference type="STRING" id="192904.SAMN04488514_10277"/>
<gene>
    <name evidence="1" type="ORF">SAMN04488514_10277</name>
</gene>
<evidence type="ECO:0000313" key="1">
    <source>
        <dbReference type="EMBL" id="SDL61646.1"/>
    </source>
</evidence>